<protein>
    <submittedName>
        <fullName evidence="11">NADH-quinone oxidoreductase subunit G</fullName>
        <ecNumber evidence="11">1.6.5.11</ecNumber>
    </submittedName>
</protein>
<dbReference type="Pfam" id="PF00384">
    <property type="entry name" value="Molybdopterin"/>
    <property type="match status" value="1"/>
</dbReference>
<evidence type="ECO:0000256" key="7">
    <source>
        <dbReference type="ARBA" id="ARBA00023014"/>
    </source>
</evidence>
<proteinExistence type="inferred from homology"/>
<evidence type="ECO:0000256" key="3">
    <source>
        <dbReference type="ARBA" id="ARBA00022485"/>
    </source>
</evidence>
<dbReference type="InterPro" id="IPR006656">
    <property type="entry name" value="Mopterin_OxRdtase"/>
</dbReference>
<keyword evidence="8" id="KW-0520">NAD</keyword>
<dbReference type="InterPro" id="IPR006963">
    <property type="entry name" value="Mopterin_OxRdtase_4Fe-4S_dom"/>
</dbReference>
<evidence type="ECO:0000256" key="4">
    <source>
        <dbReference type="ARBA" id="ARBA00022723"/>
    </source>
</evidence>
<keyword evidence="7" id="KW-0411">Iron-sulfur</keyword>
<dbReference type="EC" id="1.6.5.11" evidence="11"/>
<dbReference type="PANTHER" id="PTHR43105:SF13">
    <property type="entry name" value="NADH-UBIQUINONE OXIDOREDUCTASE 75 KDA SUBUNIT, MITOCHONDRIAL"/>
    <property type="match status" value="1"/>
</dbReference>
<dbReference type="GO" id="GO:0051539">
    <property type="term" value="F:4 iron, 4 sulfur cluster binding"/>
    <property type="evidence" value="ECO:0007669"/>
    <property type="project" value="UniProtKB-KW"/>
</dbReference>
<keyword evidence="3" id="KW-0004">4Fe-4S</keyword>
<name>A0A964UXZ2_9PROT</name>
<dbReference type="PANTHER" id="PTHR43105">
    <property type="entry name" value="RESPIRATORY NITRATE REDUCTASE"/>
    <property type="match status" value="1"/>
</dbReference>
<dbReference type="InterPro" id="IPR050123">
    <property type="entry name" value="Prok_molybdopt-oxidoreductase"/>
</dbReference>
<dbReference type="Gene3D" id="3.40.50.740">
    <property type="match status" value="2"/>
</dbReference>
<dbReference type="GO" id="GO:0016020">
    <property type="term" value="C:membrane"/>
    <property type="evidence" value="ECO:0007669"/>
    <property type="project" value="TreeGrafter"/>
</dbReference>
<dbReference type="GO" id="GO:0046872">
    <property type="term" value="F:metal ion binding"/>
    <property type="evidence" value="ECO:0007669"/>
    <property type="project" value="UniProtKB-KW"/>
</dbReference>
<gene>
    <name evidence="11" type="ORF">EBV32_01980</name>
</gene>
<evidence type="ECO:0000259" key="10">
    <source>
        <dbReference type="PROSITE" id="PS51669"/>
    </source>
</evidence>
<keyword evidence="5" id="KW-1278">Translocase</keyword>
<dbReference type="GO" id="GO:0016491">
    <property type="term" value="F:oxidoreductase activity"/>
    <property type="evidence" value="ECO:0007669"/>
    <property type="project" value="UniProtKB-KW"/>
</dbReference>
<organism evidence="11 12">
    <name type="scientific">Candidatus Fonsibacter lacus</name>
    <dbReference type="NCBI Taxonomy" id="2576439"/>
    <lineage>
        <taxon>Bacteria</taxon>
        <taxon>Pseudomonadati</taxon>
        <taxon>Pseudomonadota</taxon>
        <taxon>Alphaproteobacteria</taxon>
        <taxon>Candidatus Pelagibacterales</taxon>
        <taxon>Candidatus Pelagibacterales incertae sedis</taxon>
        <taxon>Candidatus Fonsibacter</taxon>
    </lineage>
</organism>
<reference evidence="11" key="1">
    <citation type="submission" date="2018-10" db="EMBL/GenBank/DDBJ databases">
        <title>Iterative Subtractive Binning of Freshwater Chronoseries Metagenomes Recovers Nearly Complete Genomes from over Four Hundred Novel Species.</title>
        <authorList>
            <person name="Rodriguez-R L.M."/>
            <person name="Tsementzi D."/>
            <person name="Luo C."/>
            <person name="Konstantinidis K.T."/>
        </authorList>
    </citation>
    <scope>NUCLEOTIDE SEQUENCE</scope>
    <source>
        <strain evidence="11">WB7_6_001</strain>
    </source>
</reference>
<keyword evidence="4" id="KW-0479">Metal-binding</keyword>
<sequence>VDTKGWEVKRILPRINDEINEEWLSDKSRYACDGLLKNRLDTPFIKVDGKLKPCSWDDAFKFISDNTKGFTGDKVFGAVGDLVDVETMYMFKKFFKDVLSSDNIDFRPTNYFIDASHKANYLFNTSIARLEEADLVVLVGSNPRLEATILNARIRKAYLARKTKVYSIGDVGDLTYPHENVGSSFSAIGDILAKNGKIYNSLKSSKKPVFIIGESGLSSNGEYVLETIKKILKENNFLNNDWNGLNILHQNASSVGAIYLNLMKSNFLDKLNDDTLKVVYLLGADQIKVKPNNKFVIYQGSHGGLNSKIADVILPGAAYTEKQGLYVNTEGRVQNANKASFPPGEAKEDWKILRALSDVFKKTIDINSFQILRENLFKDYPIFKEIDELPKSSIDSLTFKNVTPVNGTVKIADFDFYFSNIIAASSKTMDECKKAKQILQKTGTDN</sequence>
<comment type="caution">
    <text evidence="11">The sequence shown here is derived from an EMBL/GenBank/DDBJ whole genome shotgun (WGS) entry which is preliminary data.</text>
</comment>
<evidence type="ECO:0000256" key="9">
    <source>
        <dbReference type="ARBA" id="ARBA00034078"/>
    </source>
</evidence>
<dbReference type="Proteomes" id="UP000713222">
    <property type="component" value="Unassembled WGS sequence"/>
</dbReference>
<dbReference type="AlphaFoldDB" id="A0A964UXZ2"/>
<evidence type="ECO:0000256" key="2">
    <source>
        <dbReference type="ARBA" id="ARBA00005404"/>
    </source>
</evidence>
<evidence type="ECO:0000256" key="6">
    <source>
        <dbReference type="ARBA" id="ARBA00023004"/>
    </source>
</evidence>
<keyword evidence="11" id="KW-0560">Oxidoreductase</keyword>
<evidence type="ECO:0000256" key="8">
    <source>
        <dbReference type="ARBA" id="ARBA00023027"/>
    </source>
</evidence>
<dbReference type="Gene3D" id="3.40.228.10">
    <property type="entry name" value="Dimethylsulfoxide Reductase, domain 2"/>
    <property type="match status" value="1"/>
</dbReference>
<dbReference type="PROSITE" id="PS51669">
    <property type="entry name" value="4FE4S_MOW_BIS_MGD"/>
    <property type="match status" value="1"/>
</dbReference>
<keyword evidence="6" id="KW-0408">Iron</keyword>
<comment type="similarity">
    <text evidence="2">Belongs to the complex I 75 kDa subunit family.</text>
</comment>
<evidence type="ECO:0000313" key="11">
    <source>
        <dbReference type="EMBL" id="NBN87845.1"/>
    </source>
</evidence>
<evidence type="ECO:0000256" key="5">
    <source>
        <dbReference type="ARBA" id="ARBA00022967"/>
    </source>
</evidence>
<comment type="cofactor">
    <cofactor evidence="9">
        <name>[2Fe-2S] cluster</name>
        <dbReference type="ChEBI" id="CHEBI:190135"/>
    </cofactor>
</comment>
<comment type="cofactor">
    <cofactor evidence="1">
        <name>[4Fe-4S] cluster</name>
        <dbReference type="ChEBI" id="CHEBI:49883"/>
    </cofactor>
</comment>
<dbReference type="EMBL" id="RGET01000018">
    <property type="protein sequence ID" value="NBN87845.1"/>
    <property type="molecule type" value="Genomic_DNA"/>
</dbReference>
<evidence type="ECO:0000256" key="1">
    <source>
        <dbReference type="ARBA" id="ARBA00001966"/>
    </source>
</evidence>
<dbReference type="SUPFAM" id="SSF53706">
    <property type="entry name" value="Formate dehydrogenase/DMSO reductase, domains 1-3"/>
    <property type="match status" value="1"/>
</dbReference>
<feature type="non-terminal residue" evidence="11">
    <location>
        <position position="1"/>
    </location>
</feature>
<accession>A0A964UXZ2</accession>
<evidence type="ECO:0000313" key="12">
    <source>
        <dbReference type="Proteomes" id="UP000713222"/>
    </source>
</evidence>
<feature type="domain" description="4Fe-4S Mo/W bis-MGD-type" evidence="10">
    <location>
        <begin position="1"/>
        <end position="39"/>
    </location>
</feature>
<dbReference type="Pfam" id="PF22151">
    <property type="entry name" value="Fer4_NDSU1"/>
    <property type="match status" value="1"/>
</dbReference>